<name>A0A0F9H1W8_9ZZZZ</name>
<gene>
    <name evidence="1" type="ORF">LCGC14_1758080</name>
</gene>
<reference evidence="1" key="1">
    <citation type="journal article" date="2015" name="Nature">
        <title>Complex archaea that bridge the gap between prokaryotes and eukaryotes.</title>
        <authorList>
            <person name="Spang A."/>
            <person name="Saw J.H."/>
            <person name="Jorgensen S.L."/>
            <person name="Zaremba-Niedzwiedzka K."/>
            <person name="Martijn J."/>
            <person name="Lind A.E."/>
            <person name="van Eijk R."/>
            <person name="Schleper C."/>
            <person name="Guy L."/>
            <person name="Ettema T.J."/>
        </authorList>
    </citation>
    <scope>NUCLEOTIDE SEQUENCE</scope>
</reference>
<proteinExistence type="predicted"/>
<dbReference type="EMBL" id="LAZR01016314">
    <property type="protein sequence ID" value="KKM05045.1"/>
    <property type="molecule type" value="Genomic_DNA"/>
</dbReference>
<sequence length="44" mass="4936">MEALTVAIEGNVPKAREAWKKMLKYGGKRGKYGILTIPRVKGFE</sequence>
<dbReference type="AlphaFoldDB" id="A0A0F9H1W8"/>
<comment type="caution">
    <text evidence="1">The sequence shown here is derived from an EMBL/GenBank/DDBJ whole genome shotgun (WGS) entry which is preliminary data.</text>
</comment>
<protein>
    <submittedName>
        <fullName evidence="1">Uncharacterized protein</fullName>
    </submittedName>
</protein>
<evidence type="ECO:0000313" key="1">
    <source>
        <dbReference type="EMBL" id="KKM05045.1"/>
    </source>
</evidence>
<accession>A0A0F9H1W8</accession>
<organism evidence="1">
    <name type="scientific">marine sediment metagenome</name>
    <dbReference type="NCBI Taxonomy" id="412755"/>
    <lineage>
        <taxon>unclassified sequences</taxon>
        <taxon>metagenomes</taxon>
        <taxon>ecological metagenomes</taxon>
    </lineage>
</organism>